<proteinExistence type="predicted"/>
<keyword evidence="2" id="KW-1185">Reference proteome</keyword>
<dbReference type="OrthoDB" id="3434980at2759"/>
<evidence type="ECO:0000313" key="2">
    <source>
        <dbReference type="Proteomes" id="UP000325780"/>
    </source>
</evidence>
<dbReference type="EMBL" id="ML742189">
    <property type="protein sequence ID" value="KAE8147812.1"/>
    <property type="molecule type" value="Genomic_DNA"/>
</dbReference>
<evidence type="ECO:0000313" key="1">
    <source>
        <dbReference type="EMBL" id="KAE8147812.1"/>
    </source>
</evidence>
<reference evidence="1 2" key="1">
    <citation type="submission" date="2019-04" db="EMBL/GenBank/DDBJ databases">
        <title>Friends and foes A comparative genomics study of 23 Aspergillus species from section Flavi.</title>
        <authorList>
            <consortium name="DOE Joint Genome Institute"/>
            <person name="Kjaerbolling I."/>
            <person name="Vesth T."/>
            <person name="Frisvad J.C."/>
            <person name="Nybo J.L."/>
            <person name="Theobald S."/>
            <person name="Kildgaard S."/>
            <person name="Isbrandt T."/>
            <person name="Kuo A."/>
            <person name="Sato A."/>
            <person name="Lyhne E.K."/>
            <person name="Kogle M.E."/>
            <person name="Wiebenga A."/>
            <person name="Kun R.S."/>
            <person name="Lubbers R.J."/>
            <person name="Makela M.R."/>
            <person name="Barry K."/>
            <person name="Chovatia M."/>
            <person name="Clum A."/>
            <person name="Daum C."/>
            <person name="Haridas S."/>
            <person name="He G."/>
            <person name="LaButti K."/>
            <person name="Lipzen A."/>
            <person name="Mondo S."/>
            <person name="Riley R."/>
            <person name="Salamov A."/>
            <person name="Simmons B.A."/>
            <person name="Magnuson J.K."/>
            <person name="Henrissat B."/>
            <person name="Mortensen U.H."/>
            <person name="Larsen T.O."/>
            <person name="Devries R.P."/>
            <person name="Grigoriev I.V."/>
            <person name="Machida M."/>
            <person name="Baker S.E."/>
            <person name="Andersen M.R."/>
        </authorList>
    </citation>
    <scope>NUCLEOTIDE SEQUENCE [LARGE SCALE GENOMIC DNA]</scope>
    <source>
        <strain evidence="1 2">IBT 18842</strain>
    </source>
</reference>
<dbReference type="Proteomes" id="UP000325780">
    <property type="component" value="Unassembled WGS sequence"/>
</dbReference>
<evidence type="ECO:0008006" key="3">
    <source>
        <dbReference type="Google" id="ProtNLM"/>
    </source>
</evidence>
<accession>A0A5N6TN67</accession>
<gene>
    <name evidence="1" type="ORF">BDV25DRAFT_142378</name>
</gene>
<protein>
    <recommendedName>
        <fullName evidence="3">Inhibitor I9 domain-containing protein</fullName>
    </recommendedName>
</protein>
<sequence>MSERKVRPRQNFPKNFPVIIRFETLEAFEQHDDAVLGIIKQDAGTDQFPASQSLPPIYQPPPLTDDAIGKLEHLGGVIVIESEE</sequence>
<dbReference type="AlphaFoldDB" id="A0A5N6TN67"/>
<organism evidence="1 2">
    <name type="scientific">Aspergillus avenaceus</name>
    <dbReference type="NCBI Taxonomy" id="36643"/>
    <lineage>
        <taxon>Eukaryota</taxon>
        <taxon>Fungi</taxon>
        <taxon>Dikarya</taxon>
        <taxon>Ascomycota</taxon>
        <taxon>Pezizomycotina</taxon>
        <taxon>Eurotiomycetes</taxon>
        <taxon>Eurotiomycetidae</taxon>
        <taxon>Eurotiales</taxon>
        <taxon>Aspergillaceae</taxon>
        <taxon>Aspergillus</taxon>
        <taxon>Aspergillus subgen. Circumdati</taxon>
    </lineage>
</organism>
<name>A0A5N6TN67_ASPAV</name>